<gene>
    <name evidence="1" type="ORF">QTN47_15730</name>
</gene>
<evidence type="ECO:0000313" key="2">
    <source>
        <dbReference type="Proteomes" id="UP001560573"/>
    </source>
</evidence>
<reference evidence="1 2" key="1">
    <citation type="submission" date="2023-07" db="EMBL/GenBank/DDBJ databases">
        <authorList>
            <person name="Lian W.-H."/>
        </authorList>
    </citation>
    <scope>NUCLEOTIDE SEQUENCE [LARGE SCALE GENOMIC DNA]</scope>
    <source>
        <strain evidence="1 2">SYSU DXS3180</strain>
    </source>
</reference>
<accession>A0ABV3ZGD3</accession>
<protein>
    <submittedName>
        <fullName evidence="1">Uncharacterized protein</fullName>
    </submittedName>
</protein>
<keyword evidence="2" id="KW-1185">Reference proteome</keyword>
<evidence type="ECO:0000313" key="1">
    <source>
        <dbReference type="EMBL" id="MEX6688959.1"/>
    </source>
</evidence>
<organism evidence="1 2">
    <name type="scientific">Danxiaibacter flavus</name>
    <dbReference type="NCBI Taxonomy" id="3049108"/>
    <lineage>
        <taxon>Bacteria</taxon>
        <taxon>Pseudomonadati</taxon>
        <taxon>Bacteroidota</taxon>
        <taxon>Chitinophagia</taxon>
        <taxon>Chitinophagales</taxon>
        <taxon>Chitinophagaceae</taxon>
        <taxon>Danxiaibacter</taxon>
    </lineage>
</organism>
<name>A0ABV3ZGD3_9BACT</name>
<comment type="caution">
    <text evidence="1">The sequence shown here is derived from an EMBL/GenBank/DDBJ whole genome shotgun (WGS) entry which is preliminary data.</text>
</comment>
<dbReference type="EMBL" id="JAULBC010000005">
    <property type="protein sequence ID" value="MEX6688959.1"/>
    <property type="molecule type" value="Genomic_DNA"/>
</dbReference>
<dbReference type="RefSeq" id="WP_369330367.1">
    <property type="nucleotide sequence ID" value="NZ_JAULBC010000005.1"/>
</dbReference>
<sequence length="161" mass="18922">MIHPTLNTRERRQIRHSFAKLAKLLTTVRASRIKMENVGLQIKDKYLKRSILTFVTETAPCEENIQRQMDSLSHVFPLQDLHTPEKDRNDDISFNCPFQCAMHYEKEVVSAFRSVLNDSEVLSEIRNTMQSQLNEILYSYLKIKLLNSFSLKEISRKDDIF</sequence>
<proteinExistence type="predicted"/>
<dbReference type="Proteomes" id="UP001560573">
    <property type="component" value="Unassembled WGS sequence"/>
</dbReference>